<dbReference type="EMBL" id="PDXF01000145">
    <property type="protein sequence ID" value="RYN86433.1"/>
    <property type="molecule type" value="Genomic_DNA"/>
</dbReference>
<evidence type="ECO:0000313" key="2">
    <source>
        <dbReference type="EMBL" id="RYN86433.1"/>
    </source>
</evidence>
<gene>
    <name evidence="1" type="ORF">AA0115_g12802</name>
    <name evidence="2" type="ORF">AA0119_g12898</name>
</gene>
<evidence type="ECO:0000313" key="1">
    <source>
        <dbReference type="EMBL" id="RYN15777.1"/>
    </source>
</evidence>
<protein>
    <submittedName>
        <fullName evidence="1">Uncharacterized protein</fullName>
    </submittedName>
</protein>
<comment type="caution">
    <text evidence="1">The sequence shown here is derived from an EMBL/GenBank/DDBJ whole genome shotgun (WGS) entry which is preliminary data.</text>
</comment>
<name>A0A4Q4S810_9PLEO</name>
<evidence type="ECO:0000313" key="3">
    <source>
        <dbReference type="Proteomes" id="UP000292340"/>
    </source>
</evidence>
<sequence>MSVDRLDFCNLDITLTHQSASNAVTFEIQLPLEGWNGLFQGVVGEGRASGFHDTPGFGNAVKDG</sequence>
<dbReference type="EMBL" id="PDXB01000097">
    <property type="protein sequence ID" value="RYN15777.1"/>
    <property type="molecule type" value="Genomic_DNA"/>
</dbReference>
<reference evidence="1 4" key="2">
    <citation type="journal article" date="2019" name="bioRxiv">
        <title>Genomics, evolutionary history and diagnostics of the Alternaria alternata species group including apple and Asian pear pathotypes.</title>
        <authorList>
            <person name="Armitage A.D."/>
            <person name="Cockerton H.M."/>
            <person name="Sreenivasaprasad S."/>
            <person name="Woodhall J.W."/>
            <person name="Lane C.R."/>
            <person name="Harrison R.J."/>
            <person name="Clarkson J.P."/>
        </authorList>
    </citation>
    <scope>NUCLEOTIDE SEQUENCE</scope>
    <source>
        <strain evidence="1">FERA 1164</strain>
        <strain evidence="4">FERA 635</strain>
    </source>
</reference>
<organism evidence="1 3">
    <name type="scientific">Alternaria tenuissima</name>
    <dbReference type="NCBI Taxonomy" id="119927"/>
    <lineage>
        <taxon>Eukaryota</taxon>
        <taxon>Fungi</taxon>
        <taxon>Dikarya</taxon>
        <taxon>Ascomycota</taxon>
        <taxon>Pezizomycotina</taxon>
        <taxon>Dothideomycetes</taxon>
        <taxon>Pleosporomycetidae</taxon>
        <taxon>Pleosporales</taxon>
        <taxon>Pleosporineae</taxon>
        <taxon>Pleosporaceae</taxon>
        <taxon>Alternaria</taxon>
        <taxon>Alternaria sect. Alternaria</taxon>
        <taxon>Alternaria alternata complex</taxon>
    </lineage>
</organism>
<dbReference type="Proteomes" id="UP000292340">
    <property type="component" value="Unassembled WGS sequence"/>
</dbReference>
<dbReference type="AlphaFoldDB" id="A0A4Q4S810"/>
<accession>A0A4Q4S810</accession>
<evidence type="ECO:0000313" key="4">
    <source>
        <dbReference type="Proteomes" id="UP000293195"/>
    </source>
</evidence>
<dbReference type="Proteomes" id="UP000293195">
    <property type="component" value="Unassembled WGS sequence"/>
</dbReference>
<keyword evidence="4" id="KW-1185">Reference proteome</keyword>
<reference evidence="1" key="1">
    <citation type="submission" date="2017-10" db="EMBL/GenBank/DDBJ databases">
        <authorList>
            <person name="Armitage A.D."/>
            <person name="Barbara D.J."/>
            <person name="Woodhall J.W."/>
            <person name="Sreenivasaprasad S."/>
            <person name="Lane C.R."/>
            <person name="Clarkson J.P."/>
            <person name="Harrison R.J."/>
        </authorList>
    </citation>
    <scope>NUCLEOTIDE SEQUENCE</scope>
    <source>
        <strain evidence="1">FERA 1164</strain>
        <strain evidence="2">FERA 635</strain>
    </source>
</reference>
<proteinExistence type="predicted"/>